<dbReference type="Pfam" id="PF12158">
    <property type="entry name" value="DUF3592"/>
    <property type="match status" value="1"/>
</dbReference>
<dbReference type="InterPro" id="IPR021994">
    <property type="entry name" value="DUF3592"/>
</dbReference>
<name>A0A2P9AI72_9HYPH</name>
<keyword evidence="4" id="KW-1185">Reference proteome</keyword>
<protein>
    <recommendedName>
        <fullName evidence="2">DUF3592 domain-containing protein</fullName>
    </recommendedName>
</protein>
<dbReference type="EMBL" id="FUIG01000024">
    <property type="protein sequence ID" value="SJM30843.1"/>
    <property type="molecule type" value="Genomic_DNA"/>
</dbReference>
<evidence type="ECO:0000313" key="4">
    <source>
        <dbReference type="Proteomes" id="UP000245698"/>
    </source>
</evidence>
<dbReference type="AlphaFoldDB" id="A0A2P9AI72"/>
<evidence type="ECO:0000256" key="1">
    <source>
        <dbReference type="SAM" id="Phobius"/>
    </source>
</evidence>
<proteinExistence type="predicted"/>
<keyword evidence="1" id="KW-1133">Transmembrane helix</keyword>
<accession>A0A2P9AI72</accession>
<evidence type="ECO:0000313" key="3">
    <source>
        <dbReference type="EMBL" id="SJM30843.1"/>
    </source>
</evidence>
<keyword evidence="1" id="KW-0472">Membrane</keyword>
<organism evidence="3 4">
    <name type="scientific">Mesorhizobium delmotii</name>
    <dbReference type="NCBI Taxonomy" id="1631247"/>
    <lineage>
        <taxon>Bacteria</taxon>
        <taxon>Pseudomonadati</taxon>
        <taxon>Pseudomonadota</taxon>
        <taxon>Alphaproteobacteria</taxon>
        <taxon>Hyphomicrobiales</taxon>
        <taxon>Phyllobacteriaceae</taxon>
        <taxon>Mesorhizobium</taxon>
    </lineage>
</organism>
<dbReference type="RefSeq" id="WP_123148222.1">
    <property type="nucleotide sequence ID" value="NZ_FUIG01000024.1"/>
</dbReference>
<feature type="transmembrane region" description="Helical" evidence="1">
    <location>
        <begin position="6"/>
        <end position="27"/>
    </location>
</feature>
<keyword evidence="1" id="KW-0812">Transmembrane</keyword>
<evidence type="ECO:0000259" key="2">
    <source>
        <dbReference type="Pfam" id="PF12158"/>
    </source>
</evidence>
<sequence length="109" mass="12360">MDNYHAGFIFVFVCFGIVVFVFVLATIQENRFAAKAMAWPVVESRVVDRLTAAVDPVTYDIKVSYLFDGKKYDSVARNFYGKKTTNKHVGDTVLIKVNPRKPDECVLFS</sequence>
<dbReference type="Proteomes" id="UP000245698">
    <property type="component" value="Unassembled WGS sequence"/>
</dbReference>
<gene>
    <name evidence="3" type="ORF">BQ8482_180071</name>
</gene>
<reference evidence="4" key="1">
    <citation type="submission" date="2016-12" db="EMBL/GenBank/DDBJ databases">
        <authorList>
            <person name="Brunel B."/>
        </authorList>
    </citation>
    <scope>NUCLEOTIDE SEQUENCE [LARGE SCALE GENOMIC DNA]</scope>
</reference>
<feature type="domain" description="DUF3592" evidence="2">
    <location>
        <begin position="41"/>
        <end position="107"/>
    </location>
</feature>